<dbReference type="PANTHER" id="PTHR11412">
    <property type="entry name" value="MACROGLOBULIN / COMPLEMENT"/>
    <property type="match status" value="1"/>
</dbReference>
<evidence type="ECO:0008006" key="15">
    <source>
        <dbReference type="Google" id="ProtNLM"/>
    </source>
</evidence>
<evidence type="ECO:0000313" key="13">
    <source>
        <dbReference type="EMBL" id="KAG8551759.1"/>
    </source>
</evidence>
<evidence type="ECO:0000256" key="7">
    <source>
        <dbReference type="ARBA" id="ARBA00023157"/>
    </source>
</evidence>
<gene>
    <name evidence="13" type="ORF">GDO81_004248</name>
</gene>
<dbReference type="Gene3D" id="2.60.40.1930">
    <property type="match status" value="2"/>
</dbReference>
<dbReference type="PROSITE" id="PS00477">
    <property type="entry name" value="ALPHA_2_MACROGLOBULIN"/>
    <property type="match status" value="1"/>
</dbReference>
<keyword evidence="5 9" id="KW-0732">Signal</keyword>
<keyword evidence="8" id="KW-0325">Glycoprotein</keyword>
<dbReference type="Gene3D" id="2.60.40.10">
    <property type="entry name" value="Immunoglobulins"/>
    <property type="match status" value="2"/>
</dbReference>
<keyword evidence="7" id="KW-1015">Disulfide bond</keyword>
<evidence type="ECO:0000313" key="14">
    <source>
        <dbReference type="Proteomes" id="UP000824782"/>
    </source>
</evidence>
<dbReference type="Gene3D" id="2.60.40.1940">
    <property type="match status" value="1"/>
</dbReference>
<dbReference type="SUPFAM" id="SSF48239">
    <property type="entry name" value="Terpenoid cyclases/Protein prenyltransferases"/>
    <property type="match status" value="1"/>
</dbReference>
<evidence type="ECO:0000259" key="12">
    <source>
        <dbReference type="SMART" id="SM01361"/>
    </source>
</evidence>
<dbReference type="InterPro" id="IPR001599">
    <property type="entry name" value="Macroglobln_a2"/>
</dbReference>
<dbReference type="FunFam" id="2.60.40.1930:FF:000001">
    <property type="entry name" value="CD109 isoform 3"/>
    <property type="match status" value="1"/>
</dbReference>
<feature type="domain" description="Alpha-2-macroglobulin" evidence="11">
    <location>
        <begin position="727"/>
        <end position="816"/>
    </location>
</feature>
<organism evidence="13 14">
    <name type="scientific">Engystomops pustulosus</name>
    <name type="common">Tungara frog</name>
    <name type="synonym">Physalaemus pustulosus</name>
    <dbReference type="NCBI Taxonomy" id="76066"/>
    <lineage>
        <taxon>Eukaryota</taxon>
        <taxon>Metazoa</taxon>
        <taxon>Chordata</taxon>
        <taxon>Craniata</taxon>
        <taxon>Vertebrata</taxon>
        <taxon>Euteleostomi</taxon>
        <taxon>Amphibia</taxon>
        <taxon>Batrachia</taxon>
        <taxon>Anura</taxon>
        <taxon>Neobatrachia</taxon>
        <taxon>Hyloidea</taxon>
        <taxon>Leptodactylidae</taxon>
        <taxon>Leiuperinae</taxon>
        <taxon>Engystomops</taxon>
    </lineage>
</organism>
<evidence type="ECO:0000256" key="6">
    <source>
        <dbReference type="ARBA" id="ARBA00022900"/>
    </source>
</evidence>
<dbReference type="Pfam" id="PF07677">
    <property type="entry name" value="A2M_recep"/>
    <property type="match status" value="1"/>
</dbReference>
<comment type="subcellular location">
    <subcellularLocation>
        <location evidence="1">Secreted</location>
    </subcellularLocation>
</comment>
<feature type="domain" description="Alpha-2-macroglobulin bait region" evidence="10">
    <location>
        <begin position="462"/>
        <end position="614"/>
    </location>
</feature>
<evidence type="ECO:0000256" key="1">
    <source>
        <dbReference type="ARBA" id="ARBA00004613"/>
    </source>
</evidence>
<feature type="signal peptide" evidence="9">
    <location>
        <begin position="1"/>
        <end position="18"/>
    </location>
</feature>
<dbReference type="InterPro" id="IPR013783">
    <property type="entry name" value="Ig-like_fold"/>
</dbReference>
<dbReference type="Pfam" id="PF01835">
    <property type="entry name" value="MG2"/>
    <property type="match status" value="1"/>
</dbReference>
<evidence type="ECO:0000256" key="4">
    <source>
        <dbReference type="ARBA" id="ARBA00022690"/>
    </source>
</evidence>
<dbReference type="GO" id="GO:0004867">
    <property type="term" value="F:serine-type endopeptidase inhibitor activity"/>
    <property type="evidence" value="ECO:0007669"/>
    <property type="project" value="UniProtKB-KW"/>
</dbReference>
<evidence type="ECO:0000256" key="5">
    <source>
        <dbReference type="ARBA" id="ARBA00022729"/>
    </source>
</evidence>
<dbReference type="InterPro" id="IPR040839">
    <property type="entry name" value="MG4"/>
</dbReference>
<dbReference type="InterPro" id="IPR009048">
    <property type="entry name" value="A-macroglobulin_rcpt-bd"/>
</dbReference>
<feature type="chain" id="PRO_5043428724" description="Alpha-2-macroglobulin" evidence="9">
    <location>
        <begin position="19"/>
        <end position="1436"/>
    </location>
</feature>
<dbReference type="Pfam" id="PF17791">
    <property type="entry name" value="MG3"/>
    <property type="match status" value="1"/>
</dbReference>
<dbReference type="SUPFAM" id="SSF81296">
    <property type="entry name" value="E set domains"/>
    <property type="match status" value="1"/>
</dbReference>
<dbReference type="SMART" id="SM01361">
    <property type="entry name" value="A2M_recep"/>
    <property type="match status" value="1"/>
</dbReference>
<dbReference type="InterPro" id="IPR036595">
    <property type="entry name" value="A-macroglobulin_rcpt-bd_sf"/>
</dbReference>
<dbReference type="GO" id="GO:0005615">
    <property type="term" value="C:extracellular space"/>
    <property type="evidence" value="ECO:0007669"/>
    <property type="project" value="InterPro"/>
</dbReference>
<evidence type="ECO:0000256" key="3">
    <source>
        <dbReference type="ARBA" id="ARBA00022525"/>
    </source>
</evidence>
<evidence type="ECO:0000259" key="10">
    <source>
        <dbReference type="SMART" id="SM01359"/>
    </source>
</evidence>
<dbReference type="Pfam" id="PF07703">
    <property type="entry name" value="A2M_BRD"/>
    <property type="match status" value="1"/>
</dbReference>
<dbReference type="SMART" id="SM01419">
    <property type="entry name" value="Thiol-ester_cl"/>
    <property type="match status" value="1"/>
</dbReference>
<feature type="domain" description="Alpha-macroglobulin receptor-binding" evidence="12">
    <location>
        <begin position="1331"/>
        <end position="1418"/>
    </location>
</feature>
<dbReference type="SMART" id="SM01360">
    <property type="entry name" value="A2M"/>
    <property type="match status" value="1"/>
</dbReference>
<dbReference type="Pfam" id="PF00207">
    <property type="entry name" value="A2M"/>
    <property type="match status" value="1"/>
</dbReference>
<dbReference type="InterPro" id="IPR014756">
    <property type="entry name" value="Ig_E-set"/>
</dbReference>
<dbReference type="InterPro" id="IPR002890">
    <property type="entry name" value="MG2"/>
</dbReference>
<dbReference type="InterPro" id="IPR011626">
    <property type="entry name" value="Alpha-macroglobulin_TED"/>
</dbReference>
<dbReference type="InterPro" id="IPR047565">
    <property type="entry name" value="Alpha-macroglob_thiol-ester_cl"/>
</dbReference>
<dbReference type="PANTHER" id="PTHR11412:SF181">
    <property type="entry name" value="ALPHA-2-MACROGLOBULIN-LIKE PROTEIN 1"/>
    <property type="match status" value="1"/>
</dbReference>
<dbReference type="EMBL" id="WNYA01000011">
    <property type="protein sequence ID" value="KAG8551759.1"/>
    <property type="molecule type" value="Genomic_DNA"/>
</dbReference>
<keyword evidence="4" id="KW-0646">Protease inhibitor</keyword>
<dbReference type="InterPro" id="IPR050473">
    <property type="entry name" value="A2M/Complement_sys"/>
</dbReference>
<keyword evidence="6" id="KW-0722">Serine protease inhibitor</keyword>
<dbReference type="InterPro" id="IPR019742">
    <property type="entry name" value="MacrogloblnA2_CS"/>
</dbReference>
<dbReference type="InterPro" id="IPR008930">
    <property type="entry name" value="Terpenoid_cyclase/PrenylTrfase"/>
</dbReference>
<protein>
    <recommendedName>
        <fullName evidence="15">Alpha-2-macroglobulin</fullName>
    </recommendedName>
</protein>
<dbReference type="Proteomes" id="UP000824782">
    <property type="component" value="Unassembled WGS sequence"/>
</dbReference>
<comment type="similarity">
    <text evidence="2">Belongs to the protease inhibitor I39 (alpha-2-macroglobulin) family.</text>
</comment>
<dbReference type="InterPro" id="IPR011625">
    <property type="entry name" value="A2M_N_BRD"/>
</dbReference>
<dbReference type="InterPro" id="IPR041555">
    <property type="entry name" value="MG3"/>
</dbReference>
<keyword evidence="3" id="KW-0964">Secreted</keyword>
<dbReference type="Gene3D" id="2.20.130.20">
    <property type="match status" value="1"/>
</dbReference>
<dbReference type="Pfam" id="PF17789">
    <property type="entry name" value="MG4"/>
    <property type="match status" value="1"/>
</dbReference>
<evidence type="ECO:0000256" key="8">
    <source>
        <dbReference type="ARBA" id="ARBA00023180"/>
    </source>
</evidence>
<evidence type="ECO:0000256" key="2">
    <source>
        <dbReference type="ARBA" id="ARBA00010952"/>
    </source>
</evidence>
<dbReference type="Gene3D" id="2.60.120.1540">
    <property type="match status" value="1"/>
</dbReference>
<dbReference type="SUPFAM" id="SSF49410">
    <property type="entry name" value="Alpha-macroglobulin receptor domain"/>
    <property type="match status" value="1"/>
</dbReference>
<dbReference type="Gene3D" id="2.60.40.690">
    <property type="entry name" value="Alpha-macroglobulin, receptor-binding domain"/>
    <property type="match status" value="1"/>
</dbReference>
<accession>A0AAV6ZW12</accession>
<evidence type="ECO:0000256" key="9">
    <source>
        <dbReference type="SAM" id="SignalP"/>
    </source>
</evidence>
<dbReference type="SMART" id="SM01359">
    <property type="entry name" value="A2M_N_2"/>
    <property type="match status" value="1"/>
</dbReference>
<keyword evidence="14" id="KW-1185">Reference proteome</keyword>
<dbReference type="Gene3D" id="1.50.10.20">
    <property type="match status" value="1"/>
</dbReference>
<comment type="caution">
    <text evidence="13">The sequence shown here is derived from an EMBL/GenBank/DDBJ whole genome shotgun (WGS) entry which is preliminary data.</text>
</comment>
<sequence length="1436" mass="162246">MWLLLVPVCLGIFSSSLASAPEPSVVITVPLNLAEGAEEKACVTFHGLEEEVDLKFELKKDDEVHTLAEHKIDAPENHEHFHCYPLKIPVLKESSDRWFLHVTAHGDHVNIDRTKKVFLLKNDMCIIQLDKFNYKPGDIVRFRMISMNVKFHAIDHTFPVVQITDPNKHRIAQWLNVTTENGFAEMSFHLADEVMLGDYEISLHSFYPACRKRFTVEEYVLKRFEVNINAPSVIAVTDKSLHLETCGRYTYGKPVEGSMDISICPRHGWSRSDSSSEDNEENSCVKIKNEKSDSNGCITKDINLGIFNFSKSLSREILVIKTSLTEDETGHNEQATAEVHINVHKRIVFPKEVFFYQKGLPYRNKVTVTDEKNQPVPNKVVYLYLGSGYGQSPNKPEKTVVTNEKGIAHFSMETSTWDSTETIRASLSPIHEDDDDDENDEDRFVEGRTNADPFYSESESHISIQGTAFEVECDSDQTVTVEYDIHKKTLHSDTDHLNFYYLVRGMNEVILYKEHKVDIKDQLSNPRIHGSFSFSFHINADFFPYAGLLIYSVLPNGETIANAVPYMVPLCTKDKVELKYSEKQVHPGESVNLEVSTSAGSLCSIRSLDKGYLLQKSGIHSLLSDISDQLQGTFFVLAHLQSWYQEEEEDHQCPENQTRVSRRFKSPIDTAMLFKIMNLNVITNTKMAKPVECVERGLAARSGAKVKKPGDGEKEKSHFTRKHFPHSWFYDLVPVGSDGHAVVNRTTPHTVTTWVTDAFCLGKTGFATVSNVELTTFKPYFIDLIVPYSVVRGEKFTLRAVVFSYVQKCILIVVALQDSEDLAAVKNKEQARCVCEGHSHSFTWDVTAVKPRTLKIHMDSGSMEVEGKCTEDTVLINKDQREDSVEKTILVKTGGHEEELTQTFLIYPPEDKEDIHITLALPESHIEGSERAHMLIMGDLMANAVINLEDIIRMPDGCGEQNMAKMSRYLHTLDYLENSNQLTPEKKATILEGLVKGYQKQLTFRSEAGSYVFFQDNDVINMWITALVVKTFSHAQNWIHIDENDIQQAVSFLHKIQSPDGCFKDPSPYFNNRLGADNDMGRTAYVLIALLEHKRPYNGTIVEDALSCLRKLADNDTSSYAQALMAYAFTLSGDIVMRDKILEKLDKKAIKKEGTRHWETGDHVEIETGAYILLALLSHKATIIKNLGEIADIIHWTVSLQNPYGGFRSSQDTAVGLQAMAIYAKLINHKKGDSTVTIRSKSGFEKIVHVAKGNGLLLQTVDLPDIPGEYTVHVTGEGYVYIQSHVHYNAPPEKGEFSLKVSTEPSVCSQESQRRFDVHVEVSYSGKRECTNMVVVLIEPVSGYVPDKHSIKKLKENPVVNRTEISVKKISIYLDKLTHESESFTFSLEQETIVENLQPATIVVSDYYDTEEHAGVEYNAPCSGEFKKEEQHGYKN</sequence>
<evidence type="ECO:0000259" key="11">
    <source>
        <dbReference type="SMART" id="SM01360"/>
    </source>
</evidence>
<dbReference type="Pfam" id="PF07678">
    <property type="entry name" value="TED_complement"/>
    <property type="match status" value="1"/>
</dbReference>
<reference evidence="13" key="1">
    <citation type="thesis" date="2020" institute="ProQuest LLC" country="789 East Eisenhower Parkway, Ann Arbor, MI, USA">
        <title>Comparative Genomics and Chromosome Evolution.</title>
        <authorList>
            <person name="Mudd A.B."/>
        </authorList>
    </citation>
    <scope>NUCLEOTIDE SEQUENCE</scope>
    <source>
        <strain evidence="13">237g6f4</strain>
        <tissue evidence="13">Blood</tissue>
    </source>
</reference>
<name>A0AAV6ZW12_ENGPU</name>
<proteinExistence type="inferred from homology"/>